<name>A0A165HSP4_EXIGL</name>
<protein>
    <recommendedName>
        <fullName evidence="2">Phosphatidate phosphatase APP1 catalytic domain-containing protein</fullName>
    </recommendedName>
</protein>
<sequence length="671" mass="73280">MPPGSSSWRSLASGASSRVRDYLRNGPGPRLQITPTNASGSTGQSSGSSRQTWEQWARQKLSRTRSVDDFGASGVEQVVLFPGWATRRYASQKAQDGVDEFTVDLAVSGYATSLRPPELATRSQKAFMRIARGFAALPKLPSLSSSSTPPSPQLQPTRTQEEDMVDLSKLPPGSKQFDNTTSHLAVMTEEPEEDLGSSSSRSSSPEPPLPSEESSTTSLPLFAPEDIALLHANLNARLRPFWASVVANRLVRLRIYLHPQAENDEPLMTHDTLTGPQGAFSVQLRVPFELMCTHPRGVHLAFGERTAAHAVSVHAELLPAPVRRPTNPGPNEKPLPDLPPARTIEAEIAIPLTHARVRVISDVDDTVKMSEILRGARAAFRNVFTRPLEQVVIGGMSSWYQAMYERGVSFHYVSNSPFELLAVLMEFFRLAGLPAGSLKLKYYSSRSLFHGLWEPAGERKRGGVVEILDAFPDSRFLLVGDTGEQDLELYAALARERPSQILGVFVRDVSTQPGPPLSDPCPRPPQNLDSPTVDRPGNLPALHEFRSTGDLPRGGQRSQMAPSPAMSLRAPRKAMTDPPSLAAYATGMSSSTPASPVGSRPGSPALSPRLPGGSYDATITPLERRRLDLQTRLERAREIVPRHIPVRIFREPSECVEANEILDNLEHEGGL</sequence>
<evidence type="ECO:0000313" key="4">
    <source>
        <dbReference type="Proteomes" id="UP000077266"/>
    </source>
</evidence>
<feature type="compositionally biased region" description="Low complexity" evidence="1">
    <location>
        <begin position="39"/>
        <end position="49"/>
    </location>
</feature>
<dbReference type="EMBL" id="KV426009">
    <property type="protein sequence ID" value="KZV92408.1"/>
    <property type="molecule type" value="Genomic_DNA"/>
</dbReference>
<dbReference type="InterPro" id="IPR019236">
    <property type="entry name" value="APP1_cat"/>
</dbReference>
<reference evidence="3 4" key="1">
    <citation type="journal article" date="2016" name="Mol. Biol. Evol.">
        <title>Comparative Genomics of Early-Diverging Mushroom-Forming Fungi Provides Insights into the Origins of Lignocellulose Decay Capabilities.</title>
        <authorList>
            <person name="Nagy L.G."/>
            <person name="Riley R."/>
            <person name="Tritt A."/>
            <person name="Adam C."/>
            <person name="Daum C."/>
            <person name="Floudas D."/>
            <person name="Sun H."/>
            <person name="Yadav J.S."/>
            <person name="Pangilinan J."/>
            <person name="Larsson K.H."/>
            <person name="Matsuura K."/>
            <person name="Barry K."/>
            <person name="Labutti K."/>
            <person name="Kuo R."/>
            <person name="Ohm R.A."/>
            <person name="Bhattacharya S.S."/>
            <person name="Shirouzu T."/>
            <person name="Yoshinaga Y."/>
            <person name="Martin F.M."/>
            <person name="Grigoriev I.V."/>
            <person name="Hibbett D.S."/>
        </authorList>
    </citation>
    <scope>NUCLEOTIDE SEQUENCE [LARGE SCALE GENOMIC DNA]</scope>
    <source>
        <strain evidence="3 4">HHB12029</strain>
    </source>
</reference>
<evidence type="ECO:0000256" key="1">
    <source>
        <dbReference type="SAM" id="MobiDB-lite"/>
    </source>
</evidence>
<dbReference type="PANTHER" id="PTHR28208:SF3">
    <property type="entry name" value="PHOSPHATIDATE PHOSPHATASE APP1"/>
    <property type="match status" value="1"/>
</dbReference>
<accession>A0A165HSP4</accession>
<feature type="compositionally biased region" description="Low complexity" evidence="1">
    <location>
        <begin position="139"/>
        <end position="148"/>
    </location>
</feature>
<dbReference type="STRING" id="1314781.A0A165HSP4"/>
<dbReference type="GO" id="GO:0030479">
    <property type="term" value="C:actin cortical patch"/>
    <property type="evidence" value="ECO:0007669"/>
    <property type="project" value="TreeGrafter"/>
</dbReference>
<dbReference type="OrthoDB" id="2117591at2759"/>
<feature type="region of interest" description="Disordered" evidence="1">
    <location>
        <begin position="18"/>
        <end position="57"/>
    </location>
</feature>
<dbReference type="PANTHER" id="PTHR28208">
    <property type="entry name" value="PHOSPHATIDATE PHOSPHATASE APP1"/>
    <property type="match status" value="1"/>
</dbReference>
<evidence type="ECO:0000313" key="3">
    <source>
        <dbReference type="EMBL" id="KZV92408.1"/>
    </source>
</evidence>
<dbReference type="InParanoid" id="A0A165HSP4"/>
<dbReference type="InterPro" id="IPR052935">
    <property type="entry name" value="Mg2+_PAP"/>
</dbReference>
<gene>
    <name evidence="3" type="ORF">EXIGLDRAFT_614477</name>
</gene>
<dbReference type="Proteomes" id="UP000077266">
    <property type="component" value="Unassembled WGS sequence"/>
</dbReference>
<dbReference type="Pfam" id="PF09949">
    <property type="entry name" value="APP1_cat"/>
    <property type="match status" value="1"/>
</dbReference>
<feature type="compositionally biased region" description="Pro residues" evidence="1">
    <location>
        <begin position="513"/>
        <end position="525"/>
    </location>
</feature>
<proteinExistence type="predicted"/>
<dbReference type="GO" id="GO:0008195">
    <property type="term" value="F:phosphatidate phosphatase activity"/>
    <property type="evidence" value="ECO:0007669"/>
    <property type="project" value="InterPro"/>
</dbReference>
<keyword evidence="4" id="KW-1185">Reference proteome</keyword>
<feature type="region of interest" description="Disordered" evidence="1">
    <location>
        <begin position="139"/>
        <end position="217"/>
    </location>
</feature>
<feature type="domain" description="Phosphatidate phosphatase APP1 catalytic" evidence="2">
    <location>
        <begin position="357"/>
        <end position="508"/>
    </location>
</feature>
<evidence type="ECO:0000259" key="2">
    <source>
        <dbReference type="Pfam" id="PF09949"/>
    </source>
</evidence>
<feature type="region of interest" description="Disordered" evidence="1">
    <location>
        <begin position="512"/>
        <end position="617"/>
    </location>
</feature>
<organism evidence="3 4">
    <name type="scientific">Exidia glandulosa HHB12029</name>
    <dbReference type="NCBI Taxonomy" id="1314781"/>
    <lineage>
        <taxon>Eukaryota</taxon>
        <taxon>Fungi</taxon>
        <taxon>Dikarya</taxon>
        <taxon>Basidiomycota</taxon>
        <taxon>Agaricomycotina</taxon>
        <taxon>Agaricomycetes</taxon>
        <taxon>Auriculariales</taxon>
        <taxon>Exidiaceae</taxon>
        <taxon>Exidia</taxon>
    </lineage>
</organism>
<dbReference type="AlphaFoldDB" id="A0A165HSP4"/>